<accession>A0ABD0TAB4</accession>
<dbReference type="EMBL" id="JBEDNZ010000009">
    <property type="protein sequence ID" value="KAL0838935.1"/>
    <property type="molecule type" value="Genomic_DNA"/>
</dbReference>
<proteinExistence type="predicted"/>
<organism evidence="2 3">
    <name type="scientific">Loxostege sticticalis</name>
    <name type="common">Beet webworm moth</name>
    <dbReference type="NCBI Taxonomy" id="481309"/>
    <lineage>
        <taxon>Eukaryota</taxon>
        <taxon>Metazoa</taxon>
        <taxon>Ecdysozoa</taxon>
        <taxon>Arthropoda</taxon>
        <taxon>Hexapoda</taxon>
        <taxon>Insecta</taxon>
        <taxon>Pterygota</taxon>
        <taxon>Neoptera</taxon>
        <taxon>Endopterygota</taxon>
        <taxon>Lepidoptera</taxon>
        <taxon>Glossata</taxon>
        <taxon>Ditrysia</taxon>
        <taxon>Pyraloidea</taxon>
        <taxon>Crambidae</taxon>
        <taxon>Pyraustinae</taxon>
        <taxon>Loxostege</taxon>
    </lineage>
</organism>
<feature type="chain" id="PRO_5044813157" description="Orcokinin" evidence="1">
    <location>
        <begin position="22"/>
        <end position="376"/>
    </location>
</feature>
<protein>
    <recommendedName>
        <fullName evidence="4">Orcokinin</fullName>
    </recommendedName>
</protein>
<evidence type="ECO:0000313" key="3">
    <source>
        <dbReference type="Proteomes" id="UP001549921"/>
    </source>
</evidence>
<sequence>MRGAGGVLAVAVATLLVCCSADPHQDSDVNESEHAGERFESNELRQRQEYEDFLRFLLNYENGNSRNLGGLGGSSLLGRNLGGLGGSSLLGRNVELQDRNLHGLGGTSLSGRNLNGIGGSSLLGRNLHGVGGSNLLGRNLGGIGGTTLLGRDTEGDKRYSRFVDSIGGGNFVRNLDSIGGGNFVRNLDSIGGGNFVKKNLDQIGGPNFVKRNLDSIGGGNFVRRELDSIGGGNLPRTLDPGSSRVRDVRDTVYMMLPYLLARQHYYGSSGGKRELFPISPAKYGYGEGYLKRNFDEIDLSGLNNFVNKRNIDEIDQTSMPFPYATKRFYHLYGPNHSPLSSFDKKRYRADYPMDEIDLSHFPIGSKRSQGGLRPLR</sequence>
<evidence type="ECO:0000256" key="1">
    <source>
        <dbReference type="SAM" id="SignalP"/>
    </source>
</evidence>
<gene>
    <name evidence="2" type="ORF">ABMA28_016945</name>
</gene>
<evidence type="ECO:0008006" key="4">
    <source>
        <dbReference type="Google" id="ProtNLM"/>
    </source>
</evidence>
<name>A0ABD0TAB4_LOXSC</name>
<keyword evidence="1" id="KW-0732">Signal</keyword>
<dbReference type="Proteomes" id="UP001549921">
    <property type="component" value="Unassembled WGS sequence"/>
</dbReference>
<reference evidence="2 3" key="1">
    <citation type="submission" date="2024-06" db="EMBL/GenBank/DDBJ databases">
        <title>A chromosome-level genome assembly of beet webworm, Loxostege sticticalis.</title>
        <authorList>
            <person name="Zhang Y."/>
        </authorList>
    </citation>
    <scope>NUCLEOTIDE SEQUENCE [LARGE SCALE GENOMIC DNA]</scope>
    <source>
        <strain evidence="2">AQ028</strain>
        <tissue evidence="2">Male pupae</tissue>
    </source>
</reference>
<evidence type="ECO:0000313" key="2">
    <source>
        <dbReference type="EMBL" id="KAL0838935.1"/>
    </source>
</evidence>
<dbReference type="AlphaFoldDB" id="A0ABD0TAB4"/>
<comment type="caution">
    <text evidence="2">The sequence shown here is derived from an EMBL/GenBank/DDBJ whole genome shotgun (WGS) entry which is preliminary data.</text>
</comment>
<feature type="signal peptide" evidence="1">
    <location>
        <begin position="1"/>
        <end position="21"/>
    </location>
</feature>